<dbReference type="EMBL" id="JBHTMU010000003">
    <property type="protein sequence ID" value="MFD1341325.1"/>
    <property type="molecule type" value="Genomic_DNA"/>
</dbReference>
<accession>A0ABW3ZEB4</accession>
<proteinExistence type="predicted"/>
<gene>
    <name evidence="1" type="ORF">ACFQ4E_02730</name>
</gene>
<sequence length="65" mass="7712">MFAENKLTEDFGDIRNFLLSEREKTLSEAEWRFRMRGYGYNLKRVDTGYEVARMTTQQVIGTLDL</sequence>
<protein>
    <submittedName>
        <fullName evidence="1">Uncharacterized protein</fullName>
    </submittedName>
</protein>
<comment type="caution">
    <text evidence="1">The sequence shown here is derived from an EMBL/GenBank/DDBJ whole genome shotgun (WGS) entry which is preliminary data.</text>
</comment>
<name>A0ABW3ZEB4_9RHOB</name>
<dbReference type="Proteomes" id="UP001597135">
    <property type="component" value="Unassembled WGS sequence"/>
</dbReference>
<dbReference type="RefSeq" id="WP_386801384.1">
    <property type="nucleotide sequence ID" value="NZ_JBHTMU010000003.1"/>
</dbReference>
<reference evidence="2" key="1">
    <citation type="journal article" date="2019" name="Int. J. Syst. Evol. Microbiol.">
        <title>The Global Catalogue of Microorganisms (GCM) 10K type strain sequencing project: providing services to taxonomists for standard genome sequencing and annotation.</title>
        <authorList>
            <consortium name="The Broad Institute Genomics Platform"/>
            <consortium name="The Broad Institute Genome Sequencing Center for Infectious Disease"/>
            <person name="Wu L."/>
            <person name="Ma J."/>
        </authorList>
    </citation>
    <scope>NUCLEOTIDE SEQUENCE [LARGE SCALE GENOMIC DNA]</scope>
    <source>
        <strain evidence="2">CCUG 62953</strain>
    </source>
</reference>
<evidence type="ECO:0000313" key="2">
    <source>
        <dbReference type="Proteomes" id="UP001597135"/>
    </source>
</evidence>
<keyword evidence="2" id="KW-1185">Reference proteome</keyword>
<evidence type="ECO:0000313" key="1">
    <source>
        <dbReference type="EMBL" id="MFD1341325.1"/>
    </source>
</evidence>
<organism evidence="1 2">
    <name type="scientific">Litorisediminicola beolgyonensis</name>
    <dbReference type="NCBI Taxonomy" id="1173614"/>
    <lineage>
        <taxon>Bacteria</taxon>
        <taxon>Pseudomonadati</taxon>
        <taxon>Pseudomonadota</taxon>
        <taxon>Alphaproteobacteria</taxon>
        <taxon>Rhodobacterales</taxon>
        <taxon>Paracoccaceae</taxon>
        <taxon>Litorisediminicola</taxon>
    </lineage>
</organism>